<evidence type="ECO:0000313" key="2">
    <source>
        <dbReference type="EMBL" id="KAL1526244.1"/>
    </source>
</evidence>
<accession>A0AB34JVE1</accession>
<comment type="caution">
    <text evidence="2">The sequence shown here is derived from an EMBL/GenBank/DDBJ whole genome shotgun (WGS) entry which is preliminary data.</text>
</comment>
<feature type="compositionally biased region" description="Low complexity" evidence="1">
    <location>
        <begin position="76"/>
        <end position="97"/>
    </location>
</feature>
<proteinExistence type="predicted"/>
<sequence>MPVARLNMAPAYNATVISRRQQRFERQEAPVHASVLNSRSARLERTLKNVEHRFNSVKDVDTKKVVLKKQSKSKKALPSASRPTRSQRQDQSQSTETPINVASSVACIAPVSNVEVSSDEIDEWVAAYVAAASKVAVEEAVEYEIECMAKQITTDILTAALLDTEHVASIPLMDIHSEMKTVDLEMEAAFDVTKHSWRGLKARKFFVTDATIETRTHCGSVTNSWALEDVFDVCSLHEVGSNFFFSMKVINKACWTSAATLTFSVPDENQRDSILRKLRNA</sequence>
<reference evidence="2 3" key="1">
    <citation type="journal article" date="2024" name="Science">
        <title>Giant polyketide synthase enzymes in the biosynthesis of giant marine polyether toxins.</title>
        <authorList>
            <person name="Fallon T.R."/>
            <person name="Shende V.V."/>
            <person name="Wierzbicki I.H."/>
            <person name="Pendleton A.L."/>
            <person name="Watervoot N.F."/>
            <person name="Auber R.P."/>
            <person name="Gonzalez D.J."/>
            <person name="Wisecaver J.H."/>
            <person name="Moore B.S."/>
        </authorList>
    </citation>
    <scope>NUCLEOTIDE SEQUENCE [LARGE SCALE GENOMIC DNA]</scope>
    <source>
        <strain evidence="2 3">12B1</strain>
    </source>
</reference>
<evidence type="ECO:0008006" key="4">
    <source>
        <dbReference type="Google" id="ProtNLM"/>
    </source>
</evidence>
<dbReference type="Proteomes" id="UP001515480">
    <property type="component" value="Unassembled WGS sequence"/>
</dbReference>
<dbReference type="AlphaFoldDB" id="A0AB34JVE1"/>
<evidence type="ECO:0000313" key="3">
    <source>
        <dbReference type="Proteomes" id="UP001515480"/>
    </source>
</evidence>
<gene>
    <name evidence="2" type="ORF">AB1Y20_014964</name>
</gene>
<name>A0AB34JVE1_PRYPA</name>
<keyword evidence="3" id="KW-1185">Reference proteome</keyword>
<feature type="region of interest" description="Disordered" evidence="1">
    <location>
        <begin position="68"/>
        <end position="98"/>
    </location>
</feature>
<organism evidence="2 3">
    <name type="scientific">Prymnesium parvum</name>
    <name type="common">Toxic golden alga</name>
    <dbReference type="NCBI Taxonomy" id="97485"/>
    <lineage>
        <taxon>Eukaryota</taxon>
        <taxon>Haptista</taxon>
        <taxon>Haptophyta</taxon>
        <taxon>Prymnesiophyceae</taxon>
        <taxon>Prymnesiales</taxon>
        <taxon>Prymnesiaceae</taxon>
        <taxon>Prymnesium</taxon>
    </lineage>
</organism>
<protein>
    <recommendedName>
        <fullName evidence="4">VASt domain-containing protein</fullName>
    </recommendedName>
</protein>
<dbReference type="EMBL" id="JBGBPQ010000003">
    <property type="protein sequence ID" value="KAL1526244.1"/>
    <property type="molecule type" value="Genomic_DNA"/>
</dbReference>
<evidence type="ECO:0000256" key="1">
    <source>
        <dbReference type="SAM" id="MobiDB-lite"/>
    </source>
</evidence>